<evidence type="ECO:0000313" key="2">
    <source>
        <dbReference type="EMBL" id="TQB70648.1"/>
    </source>
</evidence>
<dbReference type="OrthoDB" id="3890746at2759"/>
<proteinExistence type="predicted"/>
<protein>
    <recommendedName>
        <fullName evidence="4">MARVEL domain-containing protein</fullName>
    </recommendedName>
</protein>
<comment type="caution">
    <text evidence="2">The sequence shown here is derived from an EMBL/GenBank/DDBJ whole genome shotgun (WGS) entry which is preliminary data.</text>
</comment>
<dbReference type="Proteomes" id="UP000319663">
    <property type="component" value="Unassembled WGS sequence"/>
</dbReference>
<evidence type="ECO:0000313" key="3">
    <source>
        <dbReference type="Proteomes" id="UP000319663"/>
    </source>
</evidence>
<organism evidence="2 3">
    <name type="scientific">Monascus purpureus</name>
    <name type="common">Red mold</name>
    <name type="synonym">Monascus anka</name>
    <dbReference type="NCBI Taxonomy" id="5098"/>
    <lineage>
        <taxon>Eukaryota</taxon>
        <taxon>Fungi</taxon>
        <taxon>Dikarya</taxon>
        <taxon>Ascomycota</taxon>
        <taxon>Pezizomycotina</taxon>
        <taxon>Eurotiomycetes</taxon>
        <taxon>Eurotiomycetidae</taxon>
        <taxon>Eurotiales</taxon>
        <taxon>Aspergillaceae</taxon>
        <taxon>Monascus</taxon>
    </lineage>
</organism>
<name>A0A507QQB5_MONPU</name>
<keyword evidence="3" id="KW-1185">Reference proteome</keyword>
<feature type="transmembrane region" description="Helical" evidence="1">
    <location>
        <begin position="87"/>
        <end position="109"/>
    </location>
</feature>
<reference evidence="2 3" key="1">
    <citation type="submission" date="2019-06" db="EMBL/GenBank/DDBJ databases">
        <title>Wine fermentation using esterase from Monascus purpureus.</title>
        <authorList>
            <person name="Geng C."/>
            <person name="Zhang Y."/>
        </authorList>
    </citation>
    <scope>NUCLEOTIDE SEQUENCE [LARGE SCALE GENOMIC DNA]</scope>
    <source>
        <strain evidence="2">HQ1</strain>
    </source>
</reference>
<keyword evidence="1" id="KW-0472">Membrane</keyword>
<dbReference type="AlphaFoldDB" id="A0A507QQB5"/>
<gene>
    <name evidence="2" type="ORF">MPDQ_000266</name>
</gene>
<keyword evidence="1" id="KW-0812">Transmembrane</keyword>
<accession>A0A507QQB5</accession>
<sequence>MTSSGSSTLSVPSLYNASASDDNESTYLKRMRILHWSQLVLALIIFSVAVSVIGCEAAPLRHYMATSAYKHVWLSLWPLNFDLRPTVGLLSCGCIIVFQSMIYVVAALLPSHNSHIKALNILATAHAFSGFITALVGVAFGIYLPSSKYPSGFTKNETLQSWTCKWKRPLDGSNIDSDDTYLEAPAHFARDCAASRAGFALTCALIGLEVVMGIAAAAGYLFMKRMAKRRNRDMSETLEVKVMDPLSDRQIID</sequence>
<evidence type="ECO:0000256" key="1">
    <source>
        <dbReference type="SAM" id="Phobius"/>
    </source>
</evidence>
<feature type="transmembrane region" description="Helical" evidence="1">
    <location>
        <begin position="39"/>
        <end position="60"/>
    </location>
</feature>
<evidence type="ECO:0008006" key="4">
    <source>
        <dbReference type="Google" id="ProtNLM"/>
    </source>
</evidence>
<feature type="transmembrane region" description="Helical" evidence="1">
    <location>
        <begin position="121"/>
        <end position="144"/>
    </location>
</feature>
<feature type="transmembrane region" description="Helical" evidence="1">
    <location>
        <begin position="197"/>
        <end position="222"/>
    </location>
</feature>
<keyword evidence="1" id="KW-1133">Transmembrane helix</keyword>
<dbReference type="EMBL" id="VIFY01000100">
    <property type="protein sequence ID" value="TQB70648.1"/>
    <property type="molecule type" value="Genomic_DNA"/>
</dbReference>